<dbReference type="Pfam" id="PF00589">
    <property type="entry name" value="Phage_integrase"/>
    <property type="match status" value="2"/>
</dbReference>
<dbReference type="PANTHER" id="PTHR30349">
    <property type="entry name" value="PHAGE INTEGRASE-RELATED"/>
    <property type="match status" value="1"/>
</dbReference>
<dbReference type="InterPro" id="IPR050090">
    <property type="entry name" value="Tyrosine_recombinase_XerCD"/>
</dbReference>
<feature type="domain" description="Tyr recombinase" evidence="5">
    <location>
        <begin position="14"/>
        <end position="235"/>
    </location>
</feature>
<gene>
    <name evidence="6" type="ORF">Dform_01771</name>
</gene>
<accession>A0A1P8F9H9</accession>
<evidence type="ECO:0000256" key="1">
    <source>
        <dbReference type="ARBA" id="ARBA00008857"/>
    </source>
</evidence>
<keyword evidence="4" id="KW-0175">Coiled coil</keyword>
<dbReference type="InterPro" id="IPR013762">
    <property type="entry name" value="Integrase-like_cat_sf"/>
</dbReference>
<dbReference type="GO" id="GO:0006310">
    <property type="term" value="P:DNA recombination"/>
    <property type="evidence" value="ECO:0007669"/>
    <property type="project" value="UniProtKB-KW"/>
</dbReference>
<proteinExistence type="inferred from homology"/>
<dbReference type="STRING" id="1839801.Dform_01771"/>
<dbReference type="SUPFAM" id="SSF56349">
    <property type="entry name" value="DNA breaking-rejoining enzymes"/>
    <property type="match status" value="1"/>
</dbReference>
<dbReference type="InterPro" id="IPR011010">
    <property type="entry name" value="DNA_brk_join_enz"/>
</dbReference>
<reference evidence="7" key="1">
    <citation type="submission" date="2016-11" db="EMBL/GenBank/DDBJ databases">
        <title>Dehalogenimonas formicexedens sp. nov., a chlorinated alkane respiring bacterium isolated from contaminated groundwater.</title>
        <authorList>
            <person name="Key T.A."/>
            <person name="Bowman K.S."/>
            <person name="Lee I."/>
            <person name="Chun J."/>
            <person name="Albuquerque L."/>
            <person name="da Costa M.S."/>
            <person name="Rainey F.A."/>
            <person name="Moe W.M."/>
        </authorList>
    </citation>
    <scope>NUCLEOTIDE SEQUENCE [LARGE SCALE GENOMIC DNA]</scope>
    <source>
        <strain evidence="7">NSZ-14</strain>
    </source>
</reference>
<evidence type="ECO:0000313" key="7">
    <source>
        <dbReference type="Proteomes" id="UP000185934"/>
    </source>
</evidence>
<feature type="coiled-coil region" evidence="4">
    <location>
        <begin position="14"/>
        <end position="41"/>
    </location>
</feature>
<evidence type="ECO:0000313" key="6">
    <source>
        <dbReference type="EMBL" id="APV45090.1"/>
    </source>
</evidence>
<dbReference type="GO" id="GO:0003677">
    <property type="term" value="F:DNA binding"/>
    <property type="evidence" value="ECO:0007669"/>
    <property type="project" value="UniProtKB-KW"/>
</dbReference>
<evidence type="ECO:0000259" key="5">
    <source>
        <dbReference type="PROSITE" id="PS51898"/>
    </source>
</evidence>
<dbReference type="EMBL" id="CP018258">
    <property type="protein sequence ID" value="APV45090.1"/>
    <property type="molecule type" value="Genomic_DNA"/>
</dbReference>
<dbReference type="AlphaFoldDB" id="A0A1P8F9H9"/>
<comment type="similarity">
    <text evidence="1">Belongs to the 'phage' integrase family.</text>
</comment>
<dbReference type="KEGG" id="dfo:Dform_01771"/>
<organism evidence="6 7">
    <name type="scientific">Dehalogenimonas formicexedens</name>
    <dbReference type="NCBI Taxonomy" id="1839801"/>
    <lineage>
        <taxon>Bacteria</taxon>
        <taxon>Bacillati</taxon>
        <taxon>Chloroflexota</taxon>
        <taxon>Dehalococcoidia</taxon>
        <taxon>Dehalococcoidales</taxon>
        <taxon>Dehalococcoidaceae</taxon>
        <taxon>Dehalogenimonas</taxon>
    </lineage>
</organism>
<dbReference type="PROSITE" id="PS51898">
    <property type="entry name" value="TYR_RECOMBINASE"/>
    <property type="match status" value="1"/>
</dbReference>
<evidence type="ECO:0000256" key="4">
    <source>
        <dbReference type="SAM" id="Coils"/>
    </source>
</evidence>
<dbReference type="PANTHER" id="PTHR30349:SF41">
    <property type="entry name" value="INTEGRASE_RECOMBINASE PROTEIN MJ0367-RELATED"/>
    <property type="match status" value="1"/>
</dbReference>
<evidence type="ECO:0000256" key="3">
    <source>
        <dbReference type="ARBA" id="ARBA00023172"/>
    </source>
</evidence>
<protein>
    <submittedName>
        <fullName evidence="6">Integrase/recombinase XerD</fullName>
    </submittedName>
</protein>
<evidence type="ECO:0000256" key="2">
    <source>
        <dbReference type="ARBA" id="ARBA00023125"/>
    </source>
</evidence>
<sequence length="247" mass="27952">MTPLSLSLRSPKHIMKAYLELEELNRLADAANNLRDRLLVTMLFHMGCRISEALGIAVGDIDLNNGTVTIKHLKRRIKLKCPKCGASLGLTSVFCPKCGDKVEVAVKELRDHRKQRILPLDDELISLIKEYISRGGPVNRNGKRLLFGINRHRAWQIVKTLGEKAGLPRIINNESGKAHYVSPHKLRDAFAVFAVKRNDSGDGLRMLQEHLGHQSFDTTAKYRKVAGEEHRRWYDDLWKGDGRSTKA</sequence>
<dbReference type="GO" id="GO:0015074">
    <property type="term" value="P:DNA integration"/>
    <property type="evidence" value="ECO:0007669"/>
    <property type="project" value="InterPro"/>
</dbReference>
<keyword evidence="7" id="KW-1185">Reference proteome</keyword>
<dbReference type="InterPro" id="IPR002104">
    <property type="entry name" value="Integrase_catalytic"/>
</dbReference>
<keyword evidence="2" id="KW-0238">DNA-binding</keyword>
<dbReference type="Pfam" id="PF13240">
    <property type="entry name" value="Zn_Ribbon_1"/>
    <property type="match status" value="1"/>
</dbReference>
<dbReference type="Proteomes" id="UP000185934">
    <property type="component" value="Chromosome"/>
</dbReference>
<dbReference type="Gene3D" id="1.10.443.10">
    <property type="entry name" value="Intergrase catalytic core"/>
    <property type="match status" value="1"/>
</dbReference>
<keyword evidence="3" id="KW-0233">DNA recombination</keyword>
<dbReference type="InterPro" id="IPR026870">
    <property type="entry name" value="Zinc_ribbon_dom"/>
</dbReference>
<name>A0A1P8F9H9_9CHLR</name>